<organism evidence="1 3">
    <name type="scientific">Neomoorella thermoacetica</name>
    <name type="common">Clostridium thermoaceticum</name>
    <dbReference type="NCBI Taxonomy" id="1525"/>
    <lineage>
        <taxon>Bacteria</taxon>
        <taxon>Bacillati</taxon>
        <taxon>Bacillota</taxon>
        <taxon>Clostridia</taxon>
        <taxon>Neomoorellales</taxon>
        <taxon>Neomoorellaceae</taxon>
        <taxon>Neomoorella</taxon>
    </lineage>
</organism>
<evidence type="ECO:0000313" key="3">
    <source>
        <dbReference type="Proteomes" id="UP000094598"/>
    </source>
</evidence>
<dbReference type="RefSeq" id="WP_069590356.1">
    <property type="nucleotide sequence ID" value="NZ_CP017019.1"/>
</dbReference>
<reference evidence="1 3" key="1">
    <citation type="submission" date="2016-08" db="EMBL/GenBank/DDBJ databases">
        <title>Moorella thermoacetica DSM 103132.</title>
        <authorList>
            <person name="Jendresen C.B."/>
            <person name="Redl S.M."/>
            <person name="Jensen T.O."/>
            <person name="Nielsen A.T."/>
        </authorList>
    </citation>
    <scope>NUCLEOTIDE SEQUENCE [LARGE SCALE GENOMIC DNA]</scope>
    <source>
        <strain evidence="1 3">DSM 103132</strain>
    </source>
</reference>
<evidence type="ECO:0000313" key="4">
    <source>
        <dbReference type="Proteomes" id="UP000322283"/>
    </source>
</evidence>
<keyword evidence="4" id="KW-1185">Reference proteome</keyword>
<reference evidence="2 4" key="2">
    <citation type="submission" date="2019-05" db="EMBL/GenBank/DDBJ databases">
        <title>Genome sequence of Moorella thermoacetica ATCC 33924.</title>
        <authorList>
            <person name="Poehlein A."/>
            <person name="Bengelsdorf F.R."/>
            <person name="Duerre P."/>
            <person name="Daniel R."/>
        </authorList>
    </citation>
    <scope>NUCLEOTIDE SEQUENCE [LARGE SCALE GENOMIC DNA]</scope>
    <source>
        <strain evidence="2 4">ATCC 33924</strain>
    </source>
</reference>
<evidence type="ECO:0000313" key="2">
    <source>
        <dbReference type="EMBL" id="TYL12719.1"/>
    </source>
</evidence>
<gene>
    <name evidence="1" type="ORF">Maut_02188</name>
    <name evidence="2" type="ORF">MTAT_19610</name>
</gene>
<protein>
    <submittedName>
        <fullName evidence="1">Uncharacterized protein</fullName>
    </submittedName>
</protein>
<dbReference type="AlphaFoldDB" id="A0AAC9MVG8"/>
<sequence>MFNPGSLVTTKEEFAADNKVIPAGLLGVVNDSKFNTDQRVSVVFADARYFDLVSLRYLQPAKLLSFSDAKAVLEDVTRRRSYCKHAYYFNVKMYHWQLPDVLRQLLPNRRFEAYLSCRLEDFCRIELESFQEDMRTVLMSLDVSGVYLTGRMGGWLTLELPYDPVQNAYESYEFYSDNTGRYYYGEDIWPLDKELSDPQVLSNMLSLTEDDPEVWQEIVATRKEIITNVRYTGTLVDFLGKYVQARLYQFEESLSALETWEPFLQDFQVA</sequence>
<dbReference type="Proteomes" id="UP000322283">
    <property type="component" value="Unassembled WGS sequence"/>
</dbReference>
<dbReference type="Proteomes" id="UP000094598">
    <property type="component" value="Chromosome"/>
</dbReference>
<dbReference type="EMBL" id="CP017019">
    <property type="protein sequence ID" value="AOQ24616.1"/>
    <property type="molecule type" value="Genomic_DNA"/>
</dbReference>
<accession>A0AAC9MVG8</accession>
<evidence type="ECO:0000313" key="1">
    <source>
        <dbReference type="EMBL" id="AOQ24616.1"/>
    </source>
</evidence>
<dbReference type="EMBL" id="VCDX01000006">
    <property type="protein sequence ID" value="TYL12719.1"/>
    <property type="molecule type" value="Genomic_DNA"/>
</dbReference>
<name>A0AAC9MVG8_NEOTH</name>
<proteinExistence type="predicted"/>